<evidence type="ECO:0000256" key="1">
    <source>
        <dbReference type="SAM" id="SignalP"/>
    </source>
</evidence>
<dbReference type="Gene3D" id="1.50.10.140">
    <property type="match status" value="1"/>
</dbReference>
<name>A0ABT0LC68_9GAMM</name>
<dbReference type="PROSITE" id="PS51257">
    <property type="entry name" value="PROKAR_LIPOPROTEIN"/>
    <property type="match status" value="1"/>
</dbReference>
<keyword evidence="4" id="KW-1185">Reference proteome</keyword>
<feature type="signal peptide" evidence="1">
    <location>
        <begin position="1"/>
        <end position="23"/>
    </location>
</feature>
<dbReference type="Proteomes" id="UP001203423">
    <property type="component" value="Unassembled WGS sequence"/>
</dbReference>
<gene>
    <name evidence="3" type="ORF">L2764_12335</name>
</gene>
<dbReference type="Pfam" id="PF11329">
    <property type="entry name" value="DUF3131"/>
    <property type="match status" value="1"/>
</dbReference>
<proteinExistence type="predicted"/>
<accession>A0ABT0LC68</accession>
<evidence type="ECO:0000313" key="3">
    <source>
        <dbReference type="EMBL" id="MCL1125240.1"/>
    </source>
</evidence>
<protein>
    <submittedName>
        <fullName evidence="3">DUF3131 domain-containing protein</fullName>
    </submittedName>
</protein>
<evidence type="ECO:0000313" key="4">
    <source>
        <dbReference type="Proteomes" id="UP001203423"/>
    </source>
</evidence>
<feature type="domain" description="DUF3131" evidence="2">
    <location>
        <begin position="165"/>
        <end position="518"/>
    </location>
</feature>
<feature type="chain" id="PRO_5047135462" evidence="1">
    <location>
        <begin position="24"/>
        <end position="525"/>
    </location>
</feature>
<dbReference type="RefSeq" id="WP_248940556.1">
    <property type="nucleotide sequence ID" value="NZ_JAKIKS010000043.1"/>
</dbReference>
<organism evidence="3 4">
    <name type="scientific">Shewanella surugensis</name>
    <dbReference type="NCBI Taxonomy" id="212020"/>
    <lineage>
        <taxon>Bacteria</taxon>
        <taxon>Pseudomonadati</taxon>
        <taxon>Pseudomonadota</taxon>
        <taxon>Gammaproteobacteria</taxon>
        <taxon>Alteromonadales</taxon>
        <taxon>Shewanellaceae</taxon>
        <taxon>Shewanella</taxon>
    </lineage>
</organism>
<dbReference type="InterPro" id="IPR021478">
    <property type="entry name" value="DUF3131"/>
</dbReference>
<keyword evidence="1" id="KW-0732">Signal</keyword>
<evidence type="ECO:0000259" key="2">
    <source>
        <dbReference type="Pfam" id="PF11329"/>
    </source>
</evidence>
<comment type="caution">
    <text evidence="3">The sequence shown here is derived from an EMBL/GenBank/DDBJ whole genome shotgun (WGS) entry which is preliminary data.</text>
</comment>
<sequence length="525" mass="59779">MKIRLDYQCLLSALIMFISCVSATEDDTELGAESGLLRSLKPHYQIADHEPLPHLTHPFVLIEQLQTDLFSHLLPLLVVVESLETDIVPSYSNGASFSRSVVISDGKLNERVDNLPVHFQRRAVIPNINEMQESSDNVSGVKISARSRIEVIPLTRQELLLLSKAQRFMEDNWNDVTGFIDSVNGYTQTTMWDLGSAISGILALEALGVVESQLTQIRLEKLLATLMSMPLYDNKLPNRQYNTVTGLPSGPYSKSASHGNGWSALDLGRLYIWLEVIKQQKPQLSHQVDKITDKWKLEDAVKGKTLFGIKLTSKGEHFRQEGRLGYLQYAAKGYQLAGLNVDKAYDCRHLGEVEVEEKTLLIDKRNLPFFTLDPYLLYAIEVGRPKDCWFQLNTLYQLHKQHFERFNRLLVYAEDSLNRKPWFLYNNIYYQGDAWWSVSSSGKEVPKQNVQIFSNKAALAMSMLFDDEYATLLADKVIKNSLKHYHVPTGLFSDGAENVAYNINTNAFILVSLWFKSRNYTPILM</sequence>
<reference evidence="3 4" key="1">
    <citation type="submission" date="2022-01" db="EMBL/GenBank/DDBJ databases">
        <title>Whole genome-based taxonomy of the Shewanellaceae.</title>
        <authorList>
            <person name="Martin-Rodriguez A.J."/>
        </authorList>
    </citation>
    <scope>NUCLEOTIDE SEQUENCE [LARGE SCALE GENOMIC DNA]</scope>
    <source>
        <strain evidence="3 4">DSM 17177</strain>
    </source>
</reference>
<dbReference type="EMBL" id="JAKIKS010000043">
    <property type="protein sequence ID" value="MCL1125240.1"/>
    <property type="molecule type" value="Genomic_DNA"/>
</dbReference>